<feature type="domain" description="Bro-N" evidence="1">
    <location>
        <begin position="13"/>
        <end position="117"/>
    </location>
</feature>
<evidence type="ECO:0000259" key="1">
    <source>
        <dbReference type="PROSITE" id="PS51750"/>
    </source>
</evidence>
<dbReference type="InterPro" id="IPR003497">
    <property type="entry name" value="BRO_N_domain"/>
</dbReference>
<dbReference type="SMART" id="SM01040">
    <property type="entry name" value="Bro-N"/>
    <property type="match status" value="1"/>
</dbReference>
<dbReference type="PROSITE" id="PS51750">
    <property type="entry name" value="BRO_N"/>
    <property type="match status" value="1"/>
</dbReference>
<name>A0A5M6ILM8_9PROT</name>
<evidence type="ECO:0000313" key="2">
    <source>
        <dbReference type="EMBL" id="KAA5609181.1"/>
    </source>
</evidence>
<comment type="caution">
    <text evidence="2">The sequence shown here is derived from an EMBL/GenBank/DDBJ whole genome shotgun (WGS) entry which is preliminary data.</text>
</comment>
<organism evidence="2 3">
    <name type="scientific">Rhodovastum atsumiense</name>
    <dbReference type="NCBI Taxonomy" id="504468"/>
    <lineage>
        <taxon>Bacteria</taxon>
        <taxon>Pseudomonadati</taxon>
        <taxon>Pseudomonadota</taxon>
        <taxon>Alphaproteobacteria</taxon>
        <taxon>Acetobacterales</taxon>
        <taxon>Acetobacteraceae</taxon>
        <taxon>Rhodovastum</taxon>
    </lineage>
</organism>
<dbReference type="Pfam" id="PF02498">
    <property type="entry name" value="Bro-N"/>
    <property type="match status" value="1"/>
</dbReference>
<reference evidence="2 3" key="1">
    <citation type="submission" date="2019-09" db="EMBL/GenBank/DDBJ databases">
        <title>Genome sequence of Rhodovastum atsumiense, a diverse member of the Acetobacteraceae family of non-sulfur purple photosynthetic bacteria.</title>
        <authorList>
            <person name="Meyer T."/>
            <person name="Kyndt J."/>
        </authorList>
    </citation>
    <scope>NUCLEOTIDE SEQUENCE [LARGE SCALE GENOMIC DNA]</scope>
    <source>
        <strain evidence="2 3">DSM 21279</strain>
    </source>
</reference>
<evidence type="ECO:0000313" key="3">
    <source>
        <dbReference type="Proteomes" id="UP000325255"/>
    </source>
</evidence>
<dbReference type="AlphaFoldDB" id="A0A5M6ILM8"/>
<dbReference type="EMBL" id="VWPK01000057">
    <property type="protein sequence ID" value="KAA5609181.1"/>
    <property type="molecule type" value="Genomic_DNA"/>
</dbReference>
<keyword evidence="3" id="KW-1185">Reference proteome</keyword>
<gene>
    <name evidence="2" type="ORF">F1189_25450</name>
</gene>
<dbReference type="Proteomes" id="UP000325255">
    <property type="component" value="Unassembled WGS sequence"/>
</dbReference>
<dbReference type="OrthoDB" id="9808959at2"/>
<protein>
    <recommendedName>
        <fullName evidence="1">Bro-N domain-containing protein</fullName>
    </recommendedName>
</protein>
<accession>A0A5M6ILM8</accession>
<proteinExistence type="predicted"/>
<sequence>MDDVMGSIEVQPTVAVTFRGRGDKPVPVHLFVKAGRRWIVASDICRILGIRTDTVTQLVPEPHRSHATVLSKGSVQSVTTITEQGFALLVAQSPKLAAKTLQEWMTAEALPSVLKAPKPKAPATQGELF</sequence>